<evidence type="ECO:0000256" key="4">
    <source>
        <dbReference type="SAM" id="MobiDB-lite"/>
    </source>
</evidence>
<dbReference type="Proteomes" id="UP000316759">
    <property type="component" value="Unassembled WGS sequence"/>
</dbReference>
<evidence type="ECO:0000256" key="3">
    <source>
        <dbReference type="ARBA" id="ARBA00022777"/>
    </source>
</evidence>
<feature type="region of interest" description="Disordered" evidence="4">
    <location>
        <begin position="529"/>
        <end position="549"/>
    </location>
</feature>
<feature type="region of interest" description="Disordered" evidence="4">
    <location>
        <begin position="56"/>
        <end position="76"/>
    </location>
</feature>
<organism evidence="5 6">
    <name type="scientific">Fasciola gigantica</name>
    <name type="common">Giant liver fluke</name>
    <dbReference type="NCBI Taxonomy" id="46835"/>
    <lineage>
        <taxon>Eukaryota</taxon>
        <taxon>Metazoa</taxon>
        <taxon>Spiralia</taxon>
        <taxon>Lophotrochozoa</taxon>
        <taxon>Platyhelminthes</taxon>
        <taxon>Trematoda</taxon>
        <taxon>Digenea</taxon>
        <taxon>Plagiorchiida</taxon>
        <taxon>Echinostomata</taxon>
        <taxon>Echinostomatoidea</taxon>
        <taxon>Fasciolidae</taxon>
        <taxon>Fasciola</taxon>
    </lineage>
</organism>
<keyword evidence="2" id="KW-0547">Nucleotide-binding</keyword>
<comment type="caution">
    <text evidence="5">The sequence shown here is derived from an EMBL/GenBank/DDBJ whole genome shotgun (WGS) entry which is preliminary data.</text>
</comment>
<dbReference type="STRING" id="46835.A0A504YND5"/>
<accession>A0A504YND5</accession>
<dbReference type="Pfam" id="PF00406">
    <property type="entry name" value="ADK"/>
    <property type="match status" value="2"/>
</dbReference>
<dbReference type="SUPFAM" id="SSF52540">
    <property type="entry name" value="P-loop containing nucleoside triphosphate hydrolases"/>
    <property type="match status" value="2"/>
</dbReference>
<proteinExistence type="predicted"/>
<protein>
    <recommendedName>
        <fullName evidence="7">Adenylate kinase</fullName>
    </recommendedName>
</protein>
<dbReference type="GO" id="GO:0005524">
    <property type="term" value="F:ATP binding"/>
    <property type="evidence" value="ECO:0007669"/>
    <property type="project" value="InterPro"/>
</dbReference>
<evidence type="ECO:0008006" key="7">
    <source>
        <dbReference type="Google" id="ProtNLM"/>
    </source>
</evidence>
<dbReference type="AlphaFoldDB" id="A0A504YND5"/>
<dbReference type="InterPro" id="IPR000850">
    <property type="entry name" value="Adenylat/UMP-CMP_kin"/>
</dbReference>
<feature type="region of interest" description="Disordered" evidence="4">
    <location>
        <begin position="341"/>
        <end position="361"/>
    </location>
</feature>
<evidence type="ECO:0000313" key="6">
    <source>
        <dbReference type="Proteomes" id="UP000316759"/>
    </source>
</evidence>
<dbReference type="PANTHER" id="PTHR23359">
    <property type="entry name" value="NUCLEOTIDE KINASE"/>
    <property type="match status" value="1"/>
</dbReference>
<name>A0A504YND5_FASGI</name>
<feature type="compositionally biased region" description="Low complexity" evidence="4">
    <location>
        <begin position="534"/>
        <end position="545"/>
    </location>
</feature>
<reference evidence="5 6" key="1">
    <citation type="submission" date="2019-04" db="EMBL/GenBank/DDBJ databases">
        <title>Annotation for the trematode Fasciola gigantica.</title>
        <authorList>
            <person name="Choi Y.-J."/>
        </authorList>
    </citation>
    <scope>NUCLEOTIDE SEQUENCE [LARGE SCALE GENOMIC DNA]</scope>
    <source>
        <strain evidence="5">Uganda_cow_1</strain>
    </source>
</reference>
<sequence length="678" mass="76582">MKIKVATSFSFRSDSRDGNERYISSAVTIEPDDDLSTSALELPNGMEAVYGIDLNEKSQPSTKPQEPQTTSQDYSLQAPRFMVLGKPCTGKTTLARQLCDQFGCELVNATELIEENLRNGTEIGQLIRSIMTDGRDLDDGIVVKMIEQKLKSPACIKNGYVLDGIPTHSEHTFSIQKQLDFIFGLENPPNYLFDIQISNEQLRNRWEDMRIDYKDGRLYPRETYNQEPKITPIQSDFPQLDAETKERLLTRHEELAENLDLHFAFYDSQVQDKLDDFKSKYNPSSIINVDGHVSPSARLEVQDKLDDFKSKYNPSSIINVDGHVSPSARLESTLQKLKSISTTQSCEASDLPSRTPPKNTDRIQITTPQAFKADKNLWIGHAPRLVFFGKPGVGRTTLVKSLCEMWQCQYVNGKLALFCFNHKTIFILATELILKHINEQTPKGLQIASILSQGEDLTDEFVIDLLNDRLGSSDCRQHGYIIDGLPTYTDDTSSVQRQIEFLEQLYPEPYFWVIIDISDDLLRKRWDSSRADRSSSPPSGSVRYSTQEFPSLDEKTKNRLLARHDVLPENLEAYLQFYNQYVEAPLNEFLGRCHPKTVIRFDGSNGLNEMGALLISSIRAIIDSCGLKSSSPRPKNSAPNLTLPLDQHVDPDLLSAGLIVDSVGSFDYLETPRSAQLE</sequence>
<feature type="compositionally biased region" description="Polar residues" evidence="4">
    <location>
        <begin position="57"/>
        <end position="75"/>
    </location>
</feature>
<evidence type="ECO:0000256" key="2">
    <source>
        <dbReference type="ARBA" id="ARBA00022741"/>
    </source>
</evidence>
<dbReference type="OrthoDB" id="6278171at2759"/>
<dbReference type="InterPro" id="IPR027417">
    <property type="entry name" value="P-loop_NTPase"/>
</dbReference>
<keyword evidence="3" id="KW-0418">Kinase</keyword>
<dbReference type="GO" id="GO:0006139">
    <property type="term" value="P:nucleobase-containing compound metabolic process"/>
    <property type="evidence" value="ECO:0007669"/>
    <property type="project" value="InterPro"/>
</dbReference>
<dbReference type="EMBL" id="SUNJ01007324">
    <property type="protein sequence ID" value="TPP62085.1"/>
    <property type="molecule type" value="Genomic_DNA"/>
</dbReference>
<dbReference type="GO" id="GO:0019205">
    <property type="term" value="F:nucleobase-containing compound kinase activity"/>
    <property type="evidence" value="ECO:0007669"/>
    <property type="project" value="InterPro"/>
</dbReference>
<evidence type="ECO:0000256" key="1">
    <source>
        <dbReference type="ARBA" id="ARBA00022679"/>
    </source>
</evidence>
<keyword evidence="1" id="KW-0808">Transferase</keyword>
<gene>
    <name evidence="5" type="ORF">FGIG_07830</name>
</gene>
<evidence type="ECO:0000313" key="5">
    <source>
        <dbReference type="EMBL" id="TPP62085.1"/>
    </source>
</evidence>
<dbReference type="CDD" id="cd01428">
    <property type="entry name" value="ADK"/>
    <property type="match status" value="1"/>
</dbReference>
<dbReference type="Gene3D" id="3.40.50.300">
    <property type="entry name" value="P-loop containing nucleotide triphosphate hydrolases"/>
    <property type="match status" value="2"/>
</dbReference>
<keyword evidence="6" id="KW-1185">Reference proteome</keyword>